<reference evidence="1 2" key="1">
    <citation type="journal article" date="2018" name="Front. Plant Sci.">
        <title>Red Clover (Trifolium pratense) and Zigzag Clover (T. medium) - A Picture of Genomic Similarities and Differences.</title>
        <authorList>
            <person name="Dluhosova J."/>
            <person name="Istvanek J."/>
            <person name="Nedelnik J."/>
            <person name="Repkova J."/>
        </authorList>
    </citation>
    <scope>NUCLEOTIDE SEQUENCE [LARGE SCALE GENOMIC DNA]</scope>
    <source>
        <strain evidence="2">cv. 10/8</strain>
        <tissue evidence="1">Leaf</tissue>
    </source>
</reference>
<proteinExistence type="predicted"/>
<evidence type="ECO:0000313" key="2">
    <source>
        <dbReference type="Proteomes" id="UP000265520"/>
    </source>
</evidence>
<comment type="caution">
    <text evidence="1">The sequence shown here is derived from an EMBL/GenBank/DDBJ whole genome shotgun (WGS) entry which is preliminary data.</text>
</comment>
<dbReference type="Proteomes" id="UP000265520">
    <property type="component" value="Unassembled WGS sequence"/>
</dbReference>
<sequence>GVRPIGEGQARVVKKGETGFGDVAIPVFRDSIVFRCMRWGGVMTYTMSA</sequence>
<accession>A0A392UAH2</accession>
<dbReference type="EMBL" id="LXQA010763991">
    <property type="protein sequence ID" value="MCI69837.1"/>
    <property type="molecule type" value="Genomic_DNA"/>
</dbReference>
<dbReference type="AlphaFoldDB" id="A0A392UAH2"/>
<organism evidence="1 2">
    <name type="scientific">Trifolium medium</name>
    <dbReference type="NCBI Taxonomy" id="97028"/>
    <lineage>
        <taxon>Eukaryota</taxon>
        <taxon>Viridiplantae</taxon>
        <taxon>Streptophyta</taxon>
        <taxon>Embryophyta</taxon>
        <taxon>Tracheophyta</taxon>
        <taxon>Spermatophyta</taxon>
        <taxon>Magnoliopsida</taxon>
        <taxon>eudicotyledons</taxon>
        <taxon>Gunneridae</taxon>
        <taxon>Pentapetalae</taxon>
        <taxon>rosids</taxon>
        <taxon>fabids</taxon>
        <taxon>Fabales</taxon>
        <taxon>Fabaceae</taxon>
        <taxon>Papilionoideae</taxon>
        <taxon>50 kb inversion clade</taxon>
        <taxon>NPAAA clade</taxon>
        <taxon>Hologalegina</taxon>
        <taxon>IRL clade</taxon>
        <taxon>Trifolieae</taxon>
        <taxon>Trifolium</taxon>
    </lineage>
</organism>
<keyword evidence="2" id="KW-1185">Reference proteome</keyword>
<protein>
    <submittedName>
        <fullName evidence="1">Uncharacterized protein</fullName>
    </submittedName>
</protein>
<feature type="non-terminal residue" evidence="1">
    <location>
        <position position="1"/>
    </location>
</feature>
<name>A0A392UAH2_9FABA</name>
<evidence type="ECO:0000313" key="1">
    <source>
        <dbReference type="EMBL" id="MCI69837.1"/>
    </source>
</evidence>